<dbReference type="SUPFAM" id="SSF54593">
    <property type="entry name" value="Glyoxalase/Bleomycin resistance protein/Dihydroxybiphenyl dioxygenase"/>
    <property type="match status" value="2"/>
</dbReference>
<dbReference type="InterPro" id="IPR004360">
    <property type="entry name" value="Glyas_Fos-R_dOase_dom"/>
</dbReference>
<dbReference type="Pfam" id="PF00903">
    <property type="entry name" value="Glyoxalase"/>
    <property type="match status" value="1"/>
</dbReference>
<accession>A0ABV2ZTN0</accession>
<evidence type="ECO:0000313" key="2">
    <source>
        <dbReference type="EMBL" id="MEU3785934.1"/>
    </source>
</evidence>
<dbReference type="PROSITE" id="PS51819">
    <property type="entry name" value="VOC"/>
    <property type="match status" value="1"/>
</dbReference>
<reference evidence="2 3" key="1">
    <citation type="submission" date="2024-06" db="EMBL/GenBank/DDBJ databases">
        <title>The Natural Products Discovery Center: Release of the First 8490 Sequenced Strains for Exploring Actinobacteria Biosynthetic Diversity.</title>
        <authorList>
            <person name="Kalkreuter E."/>
            <person name="Kautsar S.A."/>
            <person name="Yang D."/>
            <person name="Bader C.D."/>
            <person name="Teijaro C.N."/>
            <person name="Fluegel L."/>
            <person name="Davis C.M."/>
            <person name="Simpson J.R."/>
            <person name="Lauterbach L."/>
            <person name="Steele A.D."/>
            <person name="Gui C."/>
            <person name="Meng S."/>
            <person name="Li G."/>
            <person name="Viehrig K."/>
            <person name="Ye F."/>
            <person name="Su P."/>
            <person name="Kiefer A.F."/>
            <person name="Nichols A."/>
            <person name="Cepeda A.J."/>
            <person name="Yan W."/>
            <person name="Fan B."/>
            <person name="Jiang Y."/>
            <person name="Adhikari A."/>
            <person name="Zheng C.-J."/>
            <person name="Schuster L."/>
            <person name="Cowan T.M."/>
            <person name="Smanski M.J."/>
            <person name="Chevrette M.G."/>
            <person name="De Carvalho L.P.S."/>
            <person name="Shen B."/>
        </authorList>
    </citation>
    <scope>NUCLEOTIDE SEQUENCE [LARGE SCALE GENOMIC DNA]</scope>
    <source>
        <strain evidence="2 3">NPDC033843</strain>
    </source>
</reference>
<sequence length="185" mass="19337">MWKLTPVASDTGITFLAAEGSPEQYTVRLRQDREKRLDLIAFGAVDAAAVDALAARLGSAGVRLVSEPGKLQTPGGLSHVVINSAQPEVTRAFYEKHLDFALSDTITHPDMGEVFWFLRCNAQHHSLAISRGPHPSGAMAEAGCSASDAGRWRAAGGAFGVAPGEVGATALAVGDVGGVKFQLGR</sequence>
<gene>
    <name evidence="2" type="ORF">AB0E89_36245</name>
</gene>
<feature type="domain" description="VOC" evidence="1">
    <location>
        <begin position="76"/>
        <end position="185"/>
    </location>
</feature>
<name>A0ABV2ZTN0_9ACTN</name>
<dbReference type="InterPro" id="IPR037523">
    <property type="entry name" value="VOC_core"/>
</dbReference>
<keyword evidence="3" id="KW-1185">Reference proteome</keyword>
<dbReference type="EMBL" id="JBEZVE010000024">
    <property type="protein sequence ID" value="MEU3785934.1"/>
    <property type="molecule type" value="Genomic_DNA"/>
</dbReference>
<dbReference type="InterPro" id="IPR029068">
    <property type="entry name" value="Glyas_Bleomycin-R_OHBP_Dase"/>
</dbReference>
<dbReference type="RefSeq" id="WP_334575777.1">
    <property type="nucleotide sequence ID" value="NZ_JBEZVE010000024.1"/>
</dbReference>
<evidence type="ECO:0000313" key="3">
    <source>
        <dbReference type="Proteomes" id="UP001550739"/>
    </source>
</evidence>
<dbReference type="Gene3D" id="3.10.180.10">
    <property type="entry name" value="2,3-Dihydroxybiphenyl 1,2-Dioxygenase, domain 1"/>
    <property type="match status" value="2"/>
</dbReference>
<evidence type="ECO:0000259" key="1">
    <source>
        <dbReference type="PROSITE" id="PS51819"/>
    </source>
</evidence>
<dbReference type="Proteomes" id="UP001550739">
    <property type="component" value="Unassembled WGS sequence"/>
</dbReference>
<proteinExistence type="predicted"/>
<protein>
    <submittedName>
        <fullName evidence="2">VOC family protein</fullName>
    </submittedName>
</protein>
<comment type="caution">
    <text evidence="2">The sequence shown here is derived from an EMBL/GenBank/DDBJ whole genome shotgun (WGS) entry which is preliminary data.</text>
</comment>
<organism evidence="2 3">
    <name type="scientific">Streptomyces sp. 900129855</name>
    <dbReference type="NCBI Taxonomy" id="3155129"/>
    <lineage>
        <taxon>Bacteria</taxon>
        <taxon>Bacillati</taxon>
        <taxon>Actinomycetota</taxon>
        <taxon>Actinomycetes</taxon>
        <taxon>Kitasatosporales</taxon>
        <taxon>Streptomycetaceae</taxon>
        <taxon>Streptomyces</taxon>
    </lineage>
</organism>